<dbReference type="EMBL" id="JBCGDP010000008">
    <property type="protein sequence ID" value="MEM0576884.1"/>
    <property type="molecule type" value="Genomic_DNA"/>
</dbReference>
<organism evidence="2 3">
    <name type="scientific">Flavobacterium polysaccharolyticum</name>
    <dbReference type="NCBI Taxonomy" id="3133148"/>
    <lineage>
        <taxon>Bacteria</taxon>
        <taxon>Pseudomonadati</taxon>
        <taxon>Bacteroidota</taxon>
        <taxon>Flavobacteriia</taxon>
        <taxon>Flavobacteriales</taxon>
        <taxon>Flavobacteriaceae</taxon>
        <taxon>Flavobacterium</taxon>
    </lineage>
</organism>
<comment type="caution">
    <text evidence="2">The sequence shown here is derived from an EMBL/GenBank/DDBJ whole genome shotgun (WGS) entry which is preliminary data.</text>
</comment>
<gene>
    <name evidence="2" type="ORF">WFZ86_10275</name>
</gene>
<reference evidence="2 3" key="1">
    <citation type="submission" date="2024-03" db="EMBL/GenBank/DDBJ databases">
        <title>Two novel species of the genus Flavobacterium exhibiting potentially degradation of complex polysaccharides.</title>
        <authorList>
            <person name="Lian X."/>
        </authorList>
    </citation>
    <scope>NUCLEOTIDE SEQUENCE [LARGE SCALE GENOMIC DNA]</scope>
    <source>
        <strain evidence="2 3">N6</strain>
    </source>
</reference>
<feature type="domain" description="DUF6896" evidence="1">
    <location>
        <begin position="10"/>
        <end position="137"/>
    </location>
</feature>
<name>A0ABU9NNL1_9FLAO</name>
<evidence type="ECO:0000313" key="3">
    <source>
        <dbReference type="Proteomes" id="UP001468798"/>
    </source>
</evidence>
<dbReference type="Proteomes" id="UP001468798">
    <property type="component" value="Unassembled WGS sequence"/>
</dbReference>
<accession>A0ABU9NNL1</accession>
<dbReference type="Pfam" id="PF21837">
    <property type="entry name" value="DUF6896"/>
    <property type="match status" value="1"/>
</dbReference>
<protein>
    <recommendedName>
        <fullName evidence="1">DUF6896 domain-containing protein</fullName>
    </recommendedName>
</protein>
<evidence type="ECO:0000313" key="2">
    <source>
        <dbReference type="EMBL" id="MEM0576884.1"/>
    </source>
</evidence>
<dbReference type="InterPro" id="IPR054191">
    <property type="entry name" value="DUF6896"/>
</dbReference>
<keyword evidence="3" id="KW-1185">Reference proteome</keyword>
<sequence>MKTSEEELLIEAIILFEEKASEMINLLAEKFQLDLSRHNPFSKLLLRQNNLWKGNLNEEWIYWFHGDACDFENIKTKQYIHVKINRASNYGAIDNFYLFKFIRTSDSLRNVSEIINSESMFNEILSNLEKNKIVVNIDKWPLQTRVLNKTTFIT</sequence>
<evidence type="ECO:0000259" key="1">
    <source>
        <dbReference type="Pfam" id="PF21837"/>
    </source>
</evidence>
<dbReference type="RefSeq" id="WP_342691859.1">
    <property type="nucleotide sequence ID" value="NZ_JBCGDP010000008.1"/>
</dbReference>
<proteinExistence type="predicted"/>